<proteinExistence type="predicted"/>
<sequence length="172" mass="19340">MKKSEKQRRLDLKQLKALIIGGSSSSVFAEEISNGVTAENDSGASNNVGLQRVEDGSVISNEHTSKWRIYTDNGRDLFVQGKLNEAERFFSSALAEARKGFGERDPHVASACNNLAELYRVRKSYDKAEPLYLDAIKILEESFGPEDVRFEDNGCWSLCHHDWVLDTLLRLT</sequence>
<name>A0A9Q1H0D0_9CARY</name>
<evidence type="ECO:0000313" key="2">
    <source>
        <dbReference type="Proteomes" id="UP001153076"/>
    </source>
</evidence>
<dbReference type="PANTHER" id="PTHR47689">
    <property type="entry name" value="TETRATRICOPEPTIDE REPEAT (TPR)-LIKE SUPERFAMILY PROTEIN"/>
    <property type="match status" value="1"/>
</dbReference>
<dbReference type="SUPFAM" id="SSF48452">
    <property type="entry name" value="TPR-like"/>
    <property type="match status" value="1"/>
</dbReference>
<dbReference type="PANTHER" id="PTHR47689:SF2">
    <property type="entry name" value="TETRATRICOPEPTIDE REPEAT (TPR)-LIKE SUPERFAMILY PROTEIN"/>
    <property type="match status" value="1"/>
</dbReference>
<gene>
    <name evidence="1" type="ORF">Cgig2_029222</name>
</gene>
<keyword evidence="2" id="KW-1185">Reference proteome</keyword>
<evidence type="ECO:0000313" key="1">
    <source>
        <dbReference type="EMBL" id="KAJ8427808.1"/>
    </source>
</evidence>
<dbReference type="Proteomes" id="UP001153076">
    <property type="component" value="Unassembled WGS sequence"/>
</dbReference>
<organism evidence="1 2">
    <name type="scientific">Carnegiea gigantea</name>
    <dbReference type="NCBI Taxonomy" id="171969"/>
    <lineage>
        <taxon>Eukaryota</taxon>
        <taxon>Viridiplantae</taxon>
        <taxon>Streptophyta</taxon>
        <taxon>Embryophyta</taxon>
        <taxon>Tracheophyta</taxon>
        <taxon>Spermatophyta</taxon>
        <taxon>Magnoliopsida</taxon>
        <taxon>eudicotyledons</taxon>
        <taxon>Gunneridae</taxon>
        <taxon>Pentapetalae</taxon>
        <taxon>Caryophyllales</taxon>
        <taxon>Cactineae</taxon>
        <taxon>Cactaceae</taxon>
        <taxon>Cactoideae</taxon>
        <taxon>Echinocereeae</taxon>
        <taxon>Carnegiea</taxon>
    </lineage>
</organism>
<protein>
    <recommendedName>
        <fullName evidence="3">Kinesin light chain</fullName>
    </recommendedName>
</protein>
<dbReference type="OrthoDB" id="1658288at2759"/>
<dbReference type="SMART" id="SM00028">
    <property type="entry name" value="TPR"/>
    <property type="match status" value="2"/>
</dbReference>
<dbReference type="InterPro" id="IPR019734">
    <property type="entry name" value="TPR_rpt"/>
</dbReference>
<dbReference type="Gene3D" id="1.25.40.10">
    <property type="entry name" value="Tetratricopeptide repeat domain"/>
    <property type="match status" value="1"/>
</dbReference>
<dbReference type="EMBL" id="JAKOGI010001091">
    <property type="protein sequence ID" value="KAJ8427808.1"/>
    <property type="molecule type" value="Genomic_DNA"/>
</dbReference>
<reference evidence="1" key="1">
    <citation type="submission" date="2022-04" db="EMBL/GenBank/DDBJ databases">
        <title>Carnegiea gigantea Genome sequencing and assembly v2.</title>
        <authorList>
            <person name="Copetti D."/>
            <person name="Sanderson M.J."/>
            <person name="Burquez A."/>
            <person name="Wojciechowski M.F."/>
        </authorList>
    </citation>
    <scope>NUCLEOTIDE SEQUENCE</scope>
    <source>
        <strain evidence="1">SGP5-SGP5p</strain>
        <tissue evidence="1">Aerial part</tissue>
    </source>
</reference>
<accession>A0A9Q1H0D0</accession>
<dbReference type="InterPro" id="IPR011990">
    <property type="entry name" value="TPR-like_helical_dom_sf"/>
</dbReference>
<dbReference type="Pfam" id="PF13424">
    <property type="entry name" value="TPR_12"/>
    <property type="match status" value="1"/>
</dbReference>
<comment type="caution">
    <text evidence="1">The sequence shown here is derived from an EMBL/GenBank/DDBJ whole genome shotgun (WGS) entry which is preliminary data.</text>
</comment>
<dbReference type="AlphaFoldDB" id="A0A9Q1H0D0"/>
<evidence type="ECO:0008006" key="3">
    <source>
        <dbReference type="Google" id="ProtNLM"/>
    </source>
</evidence>